<protein>
    <recommendedName>
        <fullName evidence="1">Sigma-54 factor interaction domain-containing protein</fullName>
    </recommendedName>
</protein>
<dbReference type="InterPro" id="IPR027417">
    <property type="entry name" value="P-loop_NTPase"/>
</dbReference>
<gene>
    <name evidence="2" type="ORF">Aph01nite_76690</name>
</gene>
<name>A0A919UQ16_9ACTN</name>
<dbReference type="EMBL" id="BOOA01000122">
    <property type="protein sequence ID" value="GIH29359.1"/>
    <property type="molecule type" value="Genomic_DNA"/>
</dbReference>
<evidence type="ECO:0000259" key="1">
    <source>
        <dbReference type="Pfam" id="PF00158"/>
    </source>
</evidence>
<dbReference type="SUPFAM" id="SSF52540">
    <property type="entry name" value="P-loop containing nucleoside triphosphate hydrolases"/>
    <property type="match status" value="1"/>
</dbReference>
<evidence type="ECO:0000313" key="3">
    <source>
        <dbReference type="Proteomes" id="UP000640052"/>
    </source>
</evidence>
<organism evidence="2 3">
    <name type="scientific">Acrocarpospora phusangensis</name>
    <dbReference type="NCBI Taxonomy" id="1070424"/>
    <lineage>
        <taxon>Bacteria</taxon>
        <taxon>Bacillati</taxon>
        <taxon>Actinomycetota</taxon>
        <taxon>Actinomycetes</taxon>
        <taxon>Streptosporangiales</taxon>
        <taxon>Streptosporangiaceae</taxon>
        <taxon>Acrocarpospora</taxon>
    </lineage>
</organism>
<keyword evidence="3" id="KW-1185">Reference proteome</keyword>
<accession>A0A919UQ16</accession>
<dbReference type="AlphaFoldDB" id="A0A919UQ16"/>
<comment type="caution">
    <text evidence="2">The sequence shown here is derived from an EMBL/GenBank/DDBJ whole genome shotgun (WGS) entry which is preliminary data.</text>
</comment>
<dbReference type="GO" id="GO:0005524">
    <property type="term" value="F:ATP binding"/>
    <property type="evidence" value="ECO:0007669"/>
    <property type="project" value="InterPro"/>
</dbReference>
<dbReference type="RefSeq" id="WP_204045970.1">
    <property type="nucleotide sequence ID" value="NZ_BOOA01000122.1"/>
</dbReference>
<feature type="domain" description="Sigma-54 factor interaction" evidence="1">
    <location>
        <begin position="8"/>
        <end position="65"/>
    </location>
</feature>
<reference evidence="2" key="1">
    <citation type="submission" date="2021-01" db="EMBL/GenBank/DDBJ databases">
        <title>Whole genome shotgun sequence of Acrocarpospora phusangensis NBRC 108782.</title>
        <authorList>
            <person name="Komaki H."/>
            <person name="Tamura T."/>
        </authorList>
    </citation>
    <scope>NUCLEOTIDE SEQUENCE</scope>
    <source>
        <strain evidence="2">NBRC 108782</strain>
    </source>
</reference>
<sequence length="237" mass="26900">MRPGPVTTQQMKRLGAAWRQGMHVLITGGTGSGKTLLARHVVEQRIIRDGFVVVFCCKLKPDDTLREHYKGFVRWKTWKRRPRIDENRVLFWPDVEGKSVTEATPILKREFAHALDEISRVGYWTVQIDEGLFVSSPDYLGLSAQLGMMYALMRTSRATMITLAQRPAHLPLAIYANLDHAFVGRASELPDLKRLADLDGPHSSKELKTIIAANGKHDFTWIPVGPGWKTEQVNMRR</sequence>
<dbReference type="Proteomes" id="UP000640052">
    <property type="component" value="Unassembled WGS sequence"/>
</dbReference>
<dbReference type="Gene3D" id="3.40.50.300">
    <property type="entry name" value="P-loop containing nucleotide triphosphate hydrolases"/>
    <property type="match status" value="1"/>
</dbReference>
<proteinExistence type="predicted"/>
<dbReference type="GO" id="GO:0006355">
    <property type="term" value="P:regulation of DNA-templated transcription"/>
    <property type="evidence" value="ECO:0007669"/>
    <property type="project" value="InterPro"/>
</dbReference>
<evidence type="ECO:0000313" key="2">
    <source>
        <dbReference type="EMBL" id="GIH29359.1"/>
    </source>
</evidence>
<dbReference type="InterPro" id="IPR002078">
    <property type="entry name" value="Sigma_54_int"/>
</dbReference>
<dbReference type="Pfam" id="PF00158">
    <property type="entry name" value="Sigma54_activat"/>
    <property type="match status" value="1"/>
</dbReference>